<dbReference type="InterPro" id="IPR010343">
    <property type="entry name" value="ArAE_1"/>
</dbReference>
<evidence type="ECO:0000256" key="3">
    <source>
        <dbReference type="ARBA" id="ARBA00022692"/>
    </source>
</evidence>
<feature type="transmembrane region" description="Helical" evidence="6">
    <location>
        <begin position="118"/>
        <end position="142"/>
    </location>
</feature>
<keyword evidence="8" id="KW-1185">Reference proteome</keyword>
<organism evidence="7 8">
    <name type="scientific">Alkaliphilus peptidifermentans DSM 18978</name>
    <dbReference type="NCBI Taxonomy" id="1120976"/>
    <lineage>
        <taxon>Bacteria</taxon>
        <taxon>Bacillati</taxon>
        <taxon>Bacillota</taxon>
        <taxon>Clostridia</taxon>
        <taxon>Peptostreptococcales</taxon>
        <taxon>Natronincolaceae</taxon>
        <taxon>Alkaliphilus</taxon>
    </lineage>
</organism>
<name>A0A1G5HEA8_9FIRM</name>
<evidence type="ECO:0000256" key="4">
    <source>
        <dbReference type="ARBA" id="ARBA00022989"/>
    </source>
</evidence>
<dbReference type="AlphaFoldDB" id="A0A1G5HEA8"/>
<reference evidence="7 8" key="1">
    <citation type="submission" date="2016-10" db="EMBL/GenBank/DDBJ databases">
        <authorList>
            <person name="de Groot N.N."/>
        </authorList>
    </citation>
    <scope>NUCLEOTIDE SEQUENCE [LARGE SCALE GENOMIC DNA]</scope>
    <source>
        <strain evidence="7 8">DSM 18978</strain>
    </source>
</reference>
<evidence type="ECO:0000313" key="7">
    <source>
        <dbReference type="EMBL" id="SCY62165.1"/>
    </source>
</evidence>
<dbReference type="Proteomes" id="UP000198636">
    <property type="component" value="Unassembled WGS sequence"/>
</dbReference>
<keyword evidence="5 6" id="KW-0472">Membrane</keyword>
<dbReference type="STRING" id="1120976.SAMN03080606_01985"/>
<feature type="transmembrane region" description="Helical" evidence="6">
    <location>
        <begin position="12"/>
        <end position="40"/>
    </location>
</feature>
<evidence type="ECO:0000256" key="5">
    <source>
        <dbReference type="ARBA" id="ARBA00023136"/>
    </source>
</evidence>
<keyword evidence="4 6" id="KW-1133">Transmembrane helix</keyword>
<dbReference type="EMBL" id="FMUS01000011">
    <property type="protein sequence ID" value="SCY62165.1"/>
    <property type="molecule type" value="Genomic_DNA"/>
</dbReference>
<protein>
    <submittedName>
        <fullName evidence="7">Uncharacterized membrane protein YgaE, UPF0421/DUF939 family</fullName>
    </submittedName>
</protein>
<dbReference type="Pfam" id="PF06081">
    <property type="entry name" value="ArAE_1"/>
    <property type="match status" value="1"/>
</dbReference>
<accession>A0A1G5HEA8</accession>
<evidence type="ECO:0000256" key="1">
    <source>
        <dbReference type="ARBA" id="ARBA00004651"/>
    </source>
</evidence>
<comment type="subcellular location">
    <subcellularLocation>
        <location evidence="1">Cell membrane</location>
        <topology evidence="1">Multi-pass membrane protein</topology>
    </subcellularLocation>
</comment>
<dbReference type="GO" id="GO:0005886">
    <property type="term" value="C:plasma membrane"/>
    <property type="evidence" value="ECO:0007669"/>
    <property type="project" value="UniProtKB-SubCell"/>
</dbReference>
<dbReference type="OrthoDB" id="1653617at2"/>
<sequence length="337" mass="38174">MKIGLRTIKTGIAVSITMLVANLLKIEYPFFALVAALIAIQPTVSDSWHSGVNRMIGTFIGAFVGVIFGIIAPINFILVGVGLILLIHIMNRLGWSESINIAGVVFLAIIVSDNSGQTIYAINRLVDTFIGISIALGVNYLIFPPTYDRKAITVINNVFYNVWQCIDKVTDTILGDENQLLFIEKEIEGIELELNESEKFLQLQIKEEKVKVYGQYNCNEMQMRIKLIKETFQHLKNLHGVLEKGVKGEVVDLIIDDIVELKELLEENNQPISLKQRNLVNLQPAINLIRKVKKRFKYDPRVNQYSADDVIKMMVVIYNLEELLSKLNLLNDFLPNK</sequence>
<keyword evidence="3 6" id="KW-0812">Transmembrane</keyword>
<dbReference type="RefSeq" id="WP_091542900.1">
    <property type="nucleotide sequence ID" value="NZ_FMUS01000011.1"/>
</dbReference>
<feature type="transmembrane region" description="Helical" evidence="6">
    <location>
        <begin position="93"/>
        <end position="112"/>
    </location>
</feature>
<feature type="transmembrane region" description="Helical" evidence="6">
    <location>
        <begin position="60"/>
        <end position="86"/>
    </location>
</feature>
<evidence type="ECO:0000313" key="8">
    <source>
        <dbReference type="Proteomes" id="UP000198636"/>
    </source>
</evidence>
<proteinExistence type="predicted"/>
<evidence type="ECO:0000256" key="2">
    <source>
        <dbReference type="ARBA" id="ARBA00022475"/>
    </source>
</evidence>
<evidence type="ECO:0000256" key="6">
    <source>
        <dbReference type="SAM" id="Phobius"/>
    </source>
</evidence>
<keyword evidence="2" id="KW-1003">Cell membrane</keyword>
<dbReference type="PANTHER" id="PTHR30509:SF9">
    <property type="entry name" value="MULTIDRUG RESISTANCE PROTEIN MDTO"/>
    <property type="match status" value="1"/>
</dbReference>
<dbReference type="PANTHER" id="PTHR30509">
    <property type="entry name" value="P-HYDROXYBENZOIC ACID EFFLUX PUMP SUBUNIT-RELATED"/>
    <property type="match status" value="1"/>
</dbReference>
<gene>
    <name evidence="7" type="ORF">SAMN03080606_01985</name>
</gene>